<dbReference type="EMBL" id="WHJF01000090">
    <property type="protein sequence ID" value="NHZ65625.1"/>
    <property type="molecule type" value="Genomic_DNA"/>
</dbReference>
<keyword evidence="1" id="KW-0812">Transmembrane</keyword>
<protein>
    <recommendedName>
        <fullName evidence="4">Membrane fusion protein biotin-lipoyl like domain-containing protein</fullName>
    </recommendedName>
</protein>
<feature type="transmembrane region" description="Helical" evidence="1">
    <location>
        <begin position="32"/>
        <end position="50"/>
    </location>
</feature>
<evidence type="ECO:0000313" key="2">
    <source>
        <dbReference type="EMBL" id="NHZ65625.1"/>
    </source>
</evidence>
<reference evidence="2 3" key="1">
    <citation type="submission" date="2019-10" db="EMBL/GenBank/DDBJ databases">
        <title>Taxonomy of Antarctic Massilia spp.: description of Massilia rubra sp. nov., Massilia aquatica sp. nov., Massilia mucilaginosa sp. nov., Massilia frigida sp. nov. isolated from streams, lakes and regoliths.</title>
        <authorList>
            <person name="Holochova P."/>
            <person name="Sedlacek I."/>
            <person name="Kralova S."/>
            <person name="Maslanova I."/>
            <person name="Busse H.-J."/>
            <person name="Stankova E."/>
            <person name="Vrbovska V."/>
            <person name="Kovarovic V."/>
            <person name="Bartak M."/>
            <person name="Svec P."/>
            <person name="Pantucek R."/>
        </authorList>
    </citation>
    <scope>NUCLEOTIDE SEQUENCE [LARGE SCALE GENOMIC DNA]</scope>
    <source>
        <strain evidence="2 3">CCM 8694</strain>
    </source>
</reference>
<evidence type="ECO:0008006" key="4">
    <source>
        <dbReference type="Google" id="ProtNLM"/>
    </source>
</evidence>
<name>A0ABX0MSA2_9BURK</name>
<gene>
    <name evidence="2" type="ORF">F1735_25550</name>
</gene>
<sequence length="101" mass="10451">MNIAPIRIEVIEARRSRKGGAIVLARPVPMKVAAACGGVIVLALALLLVFGECSSKVRVKGQLVYAGGAIKAVAPQFGRIVARHVQEGEAVRAGQVLPGAI</sequence>
<keyword evidence="1" id="KW-0472">Membrane</keyword>
<comment type="caution">
    <text evidence="2">The sequence shown here is derived from an EMBL/GenBank/DDBJ whole genome shotgun (WGS) entry which is preliminary data.</text>
</comment>
<dbReference type="RefSeq" id="WP_167239567.1">
    <property type="nucleotide sequence ID" value="NZ_WHJF01000090.1"/>
</dbReference>
<dbReference type="Proteomes" id="UP000610594">
    <property type="component" value="Unassembled WGS sequence"/>
</dbReference>
<keyword evidence="3" id="KW-1185">Reference proteome</keyword>
<evidence type="ECO:0000313" key="3">
    <source>
        <dbReference type="Proteomes" id="UP000610594"/>
    </source>
</evidence>
<keyword evidence="1" id="KW-1133">Transmembrane helix</keyword>
<organism evidence="2 3">
    <name type="scientific">Massilia genomosp. 1</name>
    <dbReference type="NCBI Taxonomy" id="2609280"/>
    <lineage>
        <taxon>Bacteria</taxon>
        <taxon>Pseudomonadati</taxon>
        <taxon>Pseudomonadota</taxon>
        <taxon>Betaproteobacteria</taxon>
        <taxon>Burkholderiales</taxon>
        <taxon>Oxalobacteraceae</taxon>
        <taxon>Telluria group</taxon>
        <taxon>Massilia</taxon>
    </lineage>
</organism>
<proteinExistence type="predicted"/>
<accession>A0ABX0MSA2</accession>
<evidence type="ECO:0000256" key="1">
    <source>
        <dbReference type="SAM" id="Phobius"/>
    </source>
</evidence>